<evidence type="ECO:0000313" key="3">
    <source>
        <dbReference type="Proteomes" id="UP000712600"/>
    </source>
</evidence>
<gene>
    <name evidence="2" type="ORF">F2Q69_00036914</name>
</gene>
<feature type="region of interest" description="Disordered" evidence="1">
    <location>
        <begin position="1"/>
        <end position="85"/>
    </location>
</feature>
<name>A0A8S9SQ35_BRACR</name>
<dbReference type="Proteomes" id="UP000712600">
    <property type="component" value="Unassembled WGS sequence"/>
</dbReference>
<proteinExistence type="predicted"/>
<dbReference type="EMBL" id="QGKX02000004">
    <property type="protein sequence ID" value="KAF3603811.1"/>
    <property type="molecule type" value="Genomic_DNA"/>
</dbReference>
<protein>
    <submittedName>
        <fullName evidence="2">Uncharacterized protein</fullName>
    </submittedName>
</protein>
<accession>A0A8S9SQ35</accession>
<evidence type="ECO:0000313" key="2">
    <source>
        <dbReference type="EMBL" id="KAF3603811.1"/>
    </source>
</evidence>
<organism evidence="2 3">
    <name type="scientific">Brassica cretica</name>
    <name type="common">Mustard</name>
    <dbReference type="NCBI Taxonomy" id="69181"/>
    <lineage>
        <taxon>Eukaryota</taxon>
        <taxon>Viridiplantae</taxon>
        <taxon>Streptophyta</taxon>
        <taxon>Embryophyta</taxon>
        <taxon>Tracheophyta</taxon>
        <taxon>Spermatophyta</taxon>
        <taxon>Magnoliopsida</taxon>
        <taxon>eudicotyledons</taxon>
        <taxon>Gunneridae</taxon>
        <taxon>Pentapetalae</taxon>
        <taxon>rosids</taxon>
        <taxon>malvids</taxon>
        <taxon>Brassicales</taxon>
        <taxon>Brassicaceae</taxon>
        <taxon>Brassiceae</taxon>
        <taxon>Brassica</taxon>
    </lineage>
</organism>
<dbReference type="AlphaFoldDB" id="A0A8S9SQ35"/>
<reference evidence="2" key="1">
    <citation type="submission" date="2019-12" db="EMBL/GenBank/DDBJ databases">
        <title>Genome sequencing and annotation of Brassica cretica.</title>
        <authorList>
            <person name="Studholme D.J."/>
            <person name="Sarris P."/>
        </authorList>
    </citation>
    <scope>NUCLEOTIDE SEQUENCE</scope>
    <source>
        <strain evidence="2">PFS-109/04</strain>
        <tissue evidence="2">Leaf</tissue>
    </source>
</reference>
<evidence type="ECO:0000256" key="1">
    <source>
        <dbReference type="SAM" id="MobiDB-lite"/>
    </source>
</evidence>
<comment type="caution">
    <text evidence="2">The sequence shown here is derived from an EMBL/GenBank/DDBJ whole genome shotgun (WGS) entry which is preliminary data.</text>
</comment>
<sequence>MLKGFQSFPLSSQHLDKKTNSLPSRHRRKQLSSPIRRLVVSDSKPRRLSFPSALKMASRRGEGTSPPMPPGATGVAATGQASSSR</sequence>